<evidence type="ECO:0000256" key="1">
    <source>
        <dbReference type="SAM" id="MobiDB-lite"/>
    </source>
</evidence>
<feature type="compositionally biased region" description="Basic and acidic residues" evidence="1">
    <location>
        <begin position="506"/>
        <end position="526"/>
    </location>
</feature>
<protein>
    <submittedName>
        <fullName evidence="2">Uncharacterized protein</fullName>
    </submittedName>
</protein>
<organism evidence="2 3">
    <name type="scientific">Phyllosticta capitalensis</name>
    <dbReference type="NCBI Taxonomy" id="121624"/>
    <lineage>
        <taxon>Eukaryota</taxon>
        <taxon>Fungi</taxon>
        <taxon>Dikarya</taxon>
        <taxon>Ascomycota</taxon>
        <taxon>Pezizomycotina</taxon>
        <taxon>Dothideomycetes</taxon>
        <taxon>Dothideomycetes incertae sedis</taxon>
        <taxon>Botryosphaeriales</taxon>
        <taxon>Phyllostictaceae</taxon>
        <taxon>Phyllosticta</taxon>
    </lineage>
</organism>
<keyword evidence="3" id="KW-1185">Reference proteome</keyword>
<dbReference type="EMBL" id="JBBWRZ010000001">
    <property type="protein sequence ID" value="KAK8247575.1"/>
    <property type="molecule type" value="Genomic_DNA"/>
</dbReference>
<evidence type="ECO:0000313" key="3">
    <source>
        <dbReference type="Proteomes" id="UP001492380"/>
    </source>
</evidence>
<sequence length="564" mass="61221">MSTPTIHQRWDAKNNRRVGVPIDSARLIPSPNTCPLATPQHFISPSAPTTAGLHAPWQQTPTRIPGVCNTCERVLLANEAHSSSTGGAVSVLAFSLSDACLDIGGAHGYVDLLKRVTIPPANWPPFSLALQTAGIFDPARSLSVRDRTLAYVLWNAAMAPPDHGGLGFAPGVRDDGATLLFLDMLDPARGVVEVDFWDFVRVLQEVVAGDAAFWQERAERLRIRRMVRKVNRSRLRESSGAGQENAPPWRSSDEEDEDEDDEEEELENKDTSSPAPTTVPSKPTDFAAVPPPPFDPPYERAHWCIRAGLRPETWYREPEGLSQLQLVAQECARVKGLPVPDFTDAGYGGEVPEIEENVAEPVYQGKGKGRACGDGGAADEGRANVEAVVDTADTANPMDKGKSRASPPPLAPEPTVNPTTIDKGKGRADALPSPASCSPSIADWIFIDNPCVEWSTASAPPFYLDGQPYRFPPPGANQTRSQNEDGRGREKRPWVVRASRRIVRAWRDKGEEKSGEKNGEKEERRGKGLGLGMGVGLGSKVSAEWNRRKVALGRSFAGRWGSVA</sequence>
<evidence type="ECO:0000313" key="2">
    <source>
        <dbReference type="EMBL" id="KAK8247575.1"/>
    </source>
</evidence>
<gene>
    <name evidence="2" type="ORF">HDK90DRAFT_507229</name>
</gene>
<feature type="compositionally biased region" description="Basic and acidic residues" evidence="1">
    <location>
        <begin position="482"/>
        <end position="493"/>
    </location>
</feature>
<dbReference type="Proteomes" id="UP001492380">
    <property type="component" value="Unassembled WGS sequence"/>
</dbReference>
<name>A0ABR1Z590_9PEZI</name>
<feature type="region of interest" description="Disordered" evidence="1">
    <location>
        <begin position="394"/>
        <end position="435"/>
    </location>
</feature>
<comment type="caution">
    <text evidence="2">The sequence shown here is derived from an EMBL/GenBank/DDBJ whole genome shotgun (WGS) entry which is preliminary data.</text>
</comment>
<feature type="compositionally biased region" description="Polar residues" evidence="1">
    <location>
        <begin position="271"/>
        <end position="281"/>
    </location>
</feature>
<proteinExistence type="predicted"/>
<feature type="region of interest" description="Disordered" evidence="1">
    <location>
        <begin position="465"/>
        <end position="494"/>
    </location>
</feature>
<reference evidence="2 3" key="1">
    <citation type="submission" date="2024-04" db="EMBL/GenBank/DDBJ databases">
        <title>Phyllosticta paracitricarpa is synonymous to the EU quarantine fungus P. citricarpa based on phylogenomic analyses.</title>
        <authorList>
            <consortium name="Lawrence Berkeley National Laboratory"/>
            <person name="Van Ingen-Buijs V.A."/>
            <person name="Van Westerhoven A.C."/>
            <person name="Haridas S."/>
            <person name="Skiadas P."/>
            <person name="Martin F."/>
            <person name="Groenewald J.Z."/>
            <person name="Crous P.W."/>
            <person name="Seidl M.F."/>
        </authorList>
    </citation>
    <scope>NUCLEOTIDE SEQUENCE [LARGE SCALE GENOMIC DNA]</scope>
    <source>
        <strain evidence="2 3">CBS 123374</strain>
    </source>
</reference>
<accession>A0ABR1Z590</accession>
<feature type="region of interest" description="Disordered" evidence="1">
    <location>
        <begin position="234"/>
        <end position="293"/>
    </location>
</feature>
<feature type="compositionally biased region" description="Acidic residues" evidence="1">
    <location>
        <begin position="253"/>
        <end position="267"/>
    </location>
</feature>
<feature type="region of interest" description="Disordered" evidence="1">
    <location>
        <begin position="506"/>
        <end position="533"/>
    </location>
</feature>